<proteinExistence type="predicted"/>
<comment type="caution">
    <text evidence="1">The sequence shown here is derived from an EMBL/GenBank/DDBJ whole genome shotgun (WGS) entry which is preliminary data.</text>
</comment>
<evidence type="ECO:0000313" key="1">
    <source>
        <dbReference type="EMBL" id="KAK2775562.1"/>
    </source>
</evidence>
<dbReference type="Proteomes" id="UP001281614">
    <property type="component" value="Unassembled WGS sequence"/>
</dbReference>
<protein>
    <submittedName>
        <fullName evidence="1">Uncharacterized protein</fullName>
    </submittedName>
</protein>
<evidence type="ECO:0000313" key="2">
    <source>
        <dbReference type="Proteomes" id="UP001281614"/>
    </source>
</evidence>
<organism evidence="1 2">
    <name type="scientific">Colletotrichum kahawae</name>
    <name type="common">Coffee berry disease fungus</name>
    <dbReference type="NCBI Taxonomy" id="34407"/>
    <lineage>
        <taxon>Eukaryota</taxon>
        <taxon>Fungi</taxon>
        <taxon>Dikarya</taxon>
        <taxon>Ascomycota</taxon>
        <taxon>Pezizomycotina</taxon>
        <taxon>Sordariomycetes</taxon>
        <taxon>Hypocreomycetidae</taxon>
        <taxon>Glomerellales</taxon>
        <taxon>Glomerellaceae</taxon>
        <taxon>Colletotrichum</taxon>
        <taxon>Colletotrichum gloeosporioides species complex</taxon>
    </lineage>
</organism>
<sequence>MASNDVASAASSREPGNLGWRWQTKSREIHTAGRYGLNGSFVIYANLKKTGGCLTPSTSKSDVPVATFQFGGCETPDELIAIHAVGKGALVNLGHGRRVNSAS</sequence>
<reference evidence="1" key="1">
    <citation type="submission" date="2023-02" db="EMBL/GenBank/DDBJ databases">
        <title>Colletotrichum kahawae CIFC_Que2 genome sequencing and assembly.</title>
        <authorList>
            <person name="Baroncelli R."/>
        </authorList>
    </citation>
    <scope>NUCLEOTIDE SEQUENCE</scope>
    <source>
        <strain evidence="1">CIFC_Que2</strain>
    </source>
</reference>
<keyword evidence="2" id="KW-1185">Reference proteome</keyword>
<name>A0AAD9YPY0_COLKA</name>
<dbReference type="EMBL" id="VYYT01000035">
    <property type="protein sequence ID" value="KAK2775562.1"/>
    <property type="molecule type" value="Genomic_DNA"/>
</dbReference>
<accession>A0AAD9YPY0</accession>
<dbReference type="AlphaFoldDB" id="A0AAD9YPY0"/>
<gene>
    <name evidence="1" type="ORF">CKAH01_03448</name>
</gene>